<organism evidence="1 2">
    <name type="scientific">Schizopora paradoxa</name>
    <dbReference type="NCBI Taxonomy" id="27342"/>
    <lineage>
        <taxon>Eukaryota</taxon>
        <taxon>Fungi</taxon>
        <taxon>Dikarya</taxon>
        <taxon>Basidiomycota</taxon>
        <taxon>Agaricomycotina</taxon>
        <taxon>Agaricomycetes</taxon>
        <taxon>Hymenochaetales</taxon>
        <taxon>Schizoporaceae</taxon>
        <taxon>Schizopora</taxon>
    </lineage>
</organism>
<keyword evidence="2" id="KW-1185">Reference proteome</keyword>
<protein>
    <submittedName>
        <fullName evidence="1">Uncharacterized protein</fullName>
    </submittedName>
</protein>
<dbReference type="EMBL" id="KQ086090">
    <property type="protein sequence ID" value="KLO08461.1"/>
    <property type="molecule type" value="Genomic_DNA"/>
</dbReference>
<proteinExistence type="predicted"/>
<dbReference type="OrthoDB" id="3253621at2759"/>
<evidence type="ECO:0000313" key="1">
    <source>
        <dbReference type="EMBL" id="KLO08461.1"/>
    </source>
</evidence>
<gene>
    <name evidence="1" type="ORF">SCHPADRAFT_835305</name>
</gene>
<sequence>MKRLGARNNAKANIFKNSLFCGTTFNLGPNGVTIRHRDSRNLVGGLCMIGVLGDFDHRTSGHFIMEEAKTIMELRSGDIVFMPSAGITHMNAGLRTGESRASIVQYTSGDLFRWIWQGMKMLPANESELKAHIRAAEGSMRWREMYSFFPTLEELEAAKGRGDGLLGFQDELLKENFRSGKSYLFPQSN</sequence>
<dbReference type="STRING" id="27342.A0A0H2RUI5"/>
<dbReference type="Gene3D" id="3.60.130.30">
    <property type="match status" value="1"/>
</dbReference>
<reference evidence="1 2" key="1">
    <citation type="submission" date="2015-04" db="EMBL/GenBank/DDBJ databases">
        <title>Complete genome sequence of Schizopora paradoxa KUC8140, a cosmopolitan wood degrader in East Asia.</title>
        <authorList>
            <consortium name="DOE Joint Genome Institute"/>
            <person name="Min B."/>
            <person name="Park H."/>
            <person name="Jang Y."/>
            <person name="Kim J.-J."/>
            <person name="Kim K.H."/>
            <person name="Pangilinan J."/>
            <person name="Lipzen A."/>
            <person name="Riley R."/>
            <person name="Grigoriev I.V."/>
            <person name="Spatafora J.W."/>
            <person name="Choi I.-G."/>
        </authorList>
    </citation>
    <scope>NUCLEOTIDE SEQUENCE [LARGE SCALE GENOMIC DNA]</scope>
    <source>
        <strain evidence="1 2">KUC8140</strain>
    </source>
</reference>
<evidence type="ECO:0000313" key="2">
    <source>
        <dbReference type="Proteomes" id="UP000053477"/>
    </source>
</evidence>
<name>A0A0H2RUI5_9AGAM</name>
<accession>A0A0H2RUI5</accession>
<dbReference type="InParanoid" id="A0A0H2RUI5"/>
<dbReference type="Proteomes" id="UP000053477">
    <property type="component" value="Unassembled WGS sequence"/>
</dbReference>
<dbReference type="AlphaFoldDB" id="A0A0H2RUI5"/>